<evidence type="ECO:0000313" key="2">
    <source>
        <dbReference type="Proteomes" id="UP000220639"/>
    </source>
</evidence>
<dbReference type="InterPro" id="IPR056974">
    <property type="entry name" value="Tail_Gp41-like"/>
</dbReference>
<organism evidence="1 2">
    <name type="scientific">Klebsiella grimontii</name>
    <dbReference type="NCBI Taxonomy" id="2058152"/>
    <lineage>
        <taxon>Bacteria</taxon>
        <taxon>Pseudomonadati</taxon>
        <taxon>Pseudomonadota</taxon>
        <taxon>Gammaproteobacteria</taxon>
        <taxon>Enterobacterales</taxon>
        <taxon>Enterobacteriaceae</taxon>
        <taxon>Klebsiella/Raoultella group</taxon>
        <taxon>Klebsiella</taxon>
    </lineage>
</organism>
<dbReference type="AlphaFoldDB" id="A0A285AUQ4"/>
<dbReference type="EMBL" id="FZTC01000001">
    <property type="protein sequence ID" value="SNU32392.1"/>
    <property type="molecule type" value="Genomic_DNA"/>
</dbReference>
<proteinExistence type="predicted"/>
<accession>A0A285AUQ4</accession>
<reference evidence="2" key="1">
    <citation type="submission" date="2017-08" db="EMBL/GenBank/DDBJ databases">
        <authorList>
            <person name="Brisse S."/>
        </authorList>
    </citation>
    <scope>NUCLEOTIDE SEQUENCE [LARGE SCALE GENOMIC DNA]</scope>
    <source>
        <strain evidence="2">06D021</strain>
    </source>
</reference>
<sequence>MAEMKITLKHGYVAGKGTDDEIRYKEVTFRELTSKDVIDAQLEAERVVIGENGKAVAYCSEVLMGLGMLRRQIASVGEIPGPLSLKQIYAFHPEDLELLSSKAAALDDLLSETASRGRPGAAGDGAE</sequence>
<evidence type="ECO:0000313" key="1">
    <source>
        <dbReference type="EMBL" id="SNU32392.1"/>
    </source>
</evidence>
<gene>
    <name evidence="1" type="ORF">KOSB73_10014</name>
</gene>
<dbReference type="Pfam" id="PF23746">
    <property type="entry name" value="Gp41_Mu"/>
    <property type="match status" value="1"/>
</dbReference>
<protein>
    <submittedName>
        <fullName evidence="1">Mu-like prophage FluMu protein gp41</fullName>
    </submittedName>
</protein>
<dbReference type="RefSeq" id="WP_064365533.1">
    <property type="nucleotide sequence ID" value="NZ_CBCSJA010000024.1"/>
</dbReference>
<name>A0A285AUQ4_9ENTR</name>
<dbReference type="Proteomes" id="UP000220639">
    <property type="component" value="Unassembled WGS sequence"/>
</dbReference>